<dbReference type="CDD" id="cd00038">
    <property type="entry name" value="CAP_ED"/>
    <property type="match status" value="1"/>
</dbReference>
<feature type="region of interest" description="Disordered" evidence="2">
    <location>
        <begin position="616"/>
        <end position="636"/>
    </location>
</feature>
<feature type="region of interest" description="Disordered" evidence="2">
    <location>
        <begin position="552"/>
        <end position="597"/>
    </location>
</feature>
<accession>Q245X6</accession>
<proteinExistence type="predicted"/>
<dbReference type="GO" id="GO:0030552">
    <property type="term" value="F:cAMP binding"/>
    <property type="evidence" value="ECO:0007669"/>
    <property type="project" value="TreeGrafter"/>
</dbReference>
<dbReference type="EMBL" id="GG662474">
    <property type="protein sequence ID" value="EAS03507.1"/>
    <property type="molecule type" value="Genomic_DNA"/>
</dbReference>
<dbReference type="GO" id="GO:0005829">
    <property type="term" value="C:cytosol"/>
    <property type="evidence" value="ECO:0007669"/>
    <property type="project" value="TreeGrafter"/>
</dbReference>
<dbReference type="HOGENOM" id="CLU_269964_0_0_1"/>
<evidence type="ECO:0000256" key="1">
    <source>
        <dbReference type="SAM" id="Coils"/>
    </source>
</evidence>
<feature type="region of interest" description="Disordered" evidence="2">
    <location>
        <begin position="1180"/>
        <end position="1209"/>
    </location>
</feature>
<dbReference type="InParanoid" id="Q245X6"/>
<dbReference type="InterPro" id="IPR000595">
    <property type="entry name" value="cNMP-bd_dom"/>
</dbReference>
<dbReference type="KEGG" id="tet:TTHERM_00245220"/>
<keyword evidence="5" id="KW-1185">Reference proteome</keyword>
<dbReference type="InterPro" id="IPR018488">
    <property type="entry name" value="cNMP-bd_CS"/>
</dbReference>
<dbReference type="GO" id="GO:0004862">
    <property type="term" value="F:cAMP-dependent protein kinase inhibitor activity"/>
    <property type="evidence" value="ECO:0007669"/>
    <property type="project" value="TreeGrafter"/>
</dbReference>
<feature type="compositionally biased region" description="Low complexity" evidence="2">
    <location>
        <begin position="576"/>
        <end position="595"/>
    </location>
</feature>
<evidence type="ECO:0000313" key="4">
    <source>
        <dbReference type="EMBL" id="EAS03507.1"/>
    </source>
</evidence>
<feature type="compositionally biased region" description="Polar residues" evidence="2">
    <location>
        <begin position="811"/>
        <end position="821"/>
    </location>
</feature>
<evidence type="ECO:0000259" key="3">
    <source>
        <dbReference type="PROSITE" id="PS50042"/>
    </source>
</evidence>
<evidence type="ECO:0000313" key="5">
    <source>
        <dbReference type="Proteomes" id="UP000009168"/>
    </source>
</evidence>
<dbReference type="Gene3D" id="2.60.120.10">
    <property type="entry name" value="Jelly Rolls"/>
    <property type="match status" value="2"/>
</dbReference>
<reference evidence="5" key="1">
    <citation type="journal article" date="2006" name="PLoS Biol.">
        <title>Macronuclear genome sequence of the ciliate Tetrahymena thermophila, a model eukaryote.</title>
        <authorList>
            <person name="Eisen J.A."/>
            <person name="Coyne R.S."/>
            <person name="Wu M."/>
            <person name="Wu D."/>
            <person name="Thiagarajan M."/>
            <person name="Wortman J.R."/>
            <person name="Badger J.H."/>
            <person name="Ren Q."/>
            <person name="Amedeo P."/>
            <person name="Jones K.M."/>
            <person name="Tallon L.J."/>
            <person name="Delcher A.L."/>
            <person name="Salzberg S.L."/>
            <person name="Silva J.C."/>
            <person name="Haas B.J."/>
            <person name="Majoros W.H."/>
            <person name="Farzad M."/>
            <person name="Carlton J.M."/>
            <person name="Smith R.K. Jr."/>
            <person name="Garg J."/>
            <person name="Pearlman R.E."/>
            <person name="Karrer K.M."/>
            <person name="Sun L."/>
            <person name="Manning G."/>
            <person name="Elde N.C."/>
            <person name="Turkewitz A.P."/>
            <person name="Asai D.J."/>
            <person name="Wilkes D.E."/>
            <person name="Wang Y."/>
            <person name="Cai H."/>
            <person name="Collins K."/>
            <person name="Stewart B.A."/>
            <person name="Lee S.R."/>
            <person name="Wilamowska K."/>
            <person name="Weinberg Z."/>
            <person name="Ruzzo W.L."/>
            <person name="Wloga D."/>
            <person name="Gaertig J."/>
            <person name="Frankel J."/>
            <person name="Tsao C.-C."/>
            <person name="Gorovsky M.A."/>
            <person name="Keeling P.J."/>
            <person name="Waller R.F."/>
            <person name="Patron N.J."/>
            <person name="Cherry J.M."/>
            <person name="Stover N.A."/>
            <person name="Krieger C.J."/>
            <person name="del Toro C."/>
            <person name="Ryder H.F."/>
            <person name="Williamson S.C."/>
            <person name="Barbeau R.A."/>
            <person name="Hamilton E.P."/>
            <person name="Orias E."/>
        </authorList>
    </citation>
    <scope>NUCLEOTIDE SEQUENCE [LARGE SCALE GENOMIC DNA]</scope>
    <source>
        <strain evidence="5">SB210</strain>
    </source>
</reference>
<dbReference type="eggNOG" id="ENOG502SC79">
    <property type="taxonomic scope" value="Eukaryota"/>
</dbReference>
<evidence type="ECO:0000256" key="2">
    <source>
        <dbReference type="SAM" id="MobiDB-lite"/>
    </source>
</evidence>
<sequence length="1209" mass="141194">MKSGSEEEKKPNGQGIQKILIQDIFIDGSNTSLSKGSKPKTYLDKFKDQFQETFDQFSSSKFRRGSHLVSSNLNYGLQHNNEKTQTFNKCDSIIYPSFTRGRSQSFNQKKEQFVDNKYILDLQKQEDQEILKNTLQLKNQMSEFQIDMLKRTFANLKIFIDLEKQMKKDEYIKMIQNFGFLKLQKGSVVFEFGDLGEKYFIILKGSVYVLLKTNYGETVRKMKPIDDEQNILEKSRKVESENKSGNLSPFGRKNTIEQIQSGDQKLHAELFTKRSKSTMADFEIDSEPDLECKGITLKQEIKQKYPHFSIVASHYEGEGFGEYSLIKNIRRTATIITSQDTVFATVDKNEYNEIMKDHIETIFQKKIQFLRSFKIFESQEKKLSNLVMCFQSIFYQRGDIIYKEQDDSNSMYFIQSGEVEISMYESNLKTQKQAENEEEELDDQTIQMNRLFLVSSQKLKRIKKRVTLAILNDKSYFGEEEIVQKQKKRKTQAKVISAEFSGLKISLKNFLLLCRFTDVMKKLRLNYRMKQEWRDSYHVNCVETIQKLNSSNFSSISPPRQEEAHFSQVKLESPQKTTNNVSFSFNSNSKNQFKTQQSPILKGNKFGVSQELILQQKKQSGQNQNNQHDNQQQHDQNSSFLLKKINKNTIHLTDEFNKSQVNINSIPKDNINSNDNGNLINLQSFLGNQEQISIFGHLSSVSNKFNFSQSLSPDQKAKNQVTSDQKQESFLQSDLNKSTQFQSTCFSPIQRSHINSLVSNNAKKSSNFKIKQPLSLLSSYDTNQKNFKLNLQQFGHSRPITPHQQEDRGENQISFNSQDNQETTKLKDRFLDKNYQASEFEKLKTMPSRELVSISNEDKIPFRNENNMKYFNSLNQSFYNSSNIISPQKNQKQIRAYSTGKKNNISMNLSDCNQQNLQKIFQTSNRLQTSPSNNTESEDIQEETRVQQMNQGFSYYKYLQQNEEGPIGKKDRKKKDPISSSDKIDEQFLLQKYTQKFDNTQDISSQLFGVQLQNNSHLVYNYQKIHQKLMVNSNLIKSNEKGRRMMQYYNDVQKCQTGTFKKFISPFIFYKERNKEVSILQNDYKRLDERKSSLNRTTDSAFKQNKLRNKSMDASLEGIKSDQLNISLNQQYPVQQNNEKTDYKMIFLRKKVKNYDNKEQITDQNNLVLRISPLKIQSQQNNQVKSQQNNQVKSQQTKQVQSIQKHSQQ</sequence>
<feature type="compositionally biased region" description="Polar residues" evidence="2">
    <location>
        <begin position="923"/>
        <end position="935"/>
    </location>
</feature>
<dbReference type="InterPro" id="IPR018490">
    <property type="entry name" value="cNMP-bd_dom_sf"/>
</dbReference>
<feature type="domain" description="Cyclic nucleotide-binding" evidence="3">
    <location>
        <begin position="310"/>
        <end position="372"/>
    </location>
</feature>
<dbReference type="PANTHER" id="PTHR11635">
    <property type="entry name" value="CAMP-DEPENDENT PROTEIN KINASE REGULATORY CHAIN"/>
    <property type="match status" value="1"/>
</dbReference>
<gene>
    <name evidence="4" type="ORF">TTHERM_00245220</name>
</gene>
<organism evidence="4 5">
    <name type="scientific">Tetrahymena thermophila (strain SB210)</name>
    <dbReference type="NCBI Taxonomy" id="312017"/>
    <lineage>
        <taxon>Eukaryota</taxon>
        <taxon>Sar</taxon>
        <taxon>Alveolata</taxon>
        <taxon>Ciliophora</taxon>
        <taxon>Intramacronucleata</taxon>
        <taxon>Oligohymenophorea</taxon>
        <taxon>Hymenostomatida</taxon>
        <taxon>Tetrahymenina</taxon>
        <taxon>Tetrahymenidae</taxon>
        <taxon>Tetrahymena</taxon>
    </lineage>
</organism>
<feature type="region of interest" description="Disordered" evidence="2">
    <location>
        <begin position="234"/>
        <end position="253"/>
    </location>
</feature>
<feature type="domain" description="Cyclic nucleotide-binding" evidence="3">
    <location>
        <begin position="379"/>
        <end position="497"/>
    </location>
</feature>
<dbReference type="RefSeq" id="XP_001023752.1">
    <property type="nucleotide sequence ID" value="XM_001023752.2"/>
</dbReference>
<dbReference type="SUPFAM" id="SSF51206">
    <property type="entry name" value="cAMP-binding domain-like"/>
    <property type="match status" value="2"/>
</dbReference>
<dbReference type="GO" id="GO:0034236">
    <property type="term" value="F:protein kinase A catalytic subunit binding"/>
    <property type="evidence" value="ECO:0007669"/>
    <property type="project" value="TreeGrafter"/>
</dbReference>
<dbReference type="InterPro" id="IPR014710">
    <property type="entry name" value="RmlC-like_jellyroll"/>
</dbReference>
<dbReference type="GeneID" id="7827403"/>
<feature type="region of interest" description="Disordered" evidence="2">
    <location>
        <begin position="801"/>
        <end position="821"/>
    </location>
</feature>
<dbReference type="AlphaFoldDB" id="Q245X6"/>
<dbReference type="Proteomes" id="UP000009168">
    <property type="component" value="Unassembled WGS sequence"/>
</dbReference>
<dbReference type="GO" id="GO:0005952">
    <property type="term" value="C:cAMP-dependent protein kinase complex"/>
    <property type="evidence" value="ECO:0007669"/>
    <property type="project" value="InterPro"/>
</dbReference>
<dbReference type="STRING" id="312017.Q245X6"/>
<dbReference type="PROSITE" id="PS00889">
    <property type="entry name" value="CNMP_BINDING_2"/>
    <property type="match status" value="1"/>
</dbReference>
<feature type="region of interest" description="Disordered" evidence="2">
    <location>
        <begin position="923"/>
        <end position="943"/>
    </location>
</feature>
<dbReference type="InterPro" id="IPR050503">
    <property type="entry name" value="cAMP-dep_PK_reg_su-like"/>
</dbReference>
<dbReference type="PANTHER" id="PTHR11635:SF152">
    <property type="entry name" value="CAMP-DEPENDENT PROTEIN KINASE TYPE I REGULATORY SUBUNIT-RELATED"/>
    <property type="match status" value="1"/>
</dbReference>
<feature type="domain" description="Cyclic nucleotide-binding" evidence="3">
    <location>
        <begin position="162"/>
        <end position="219"/>
    </location>
</feature>
<name>Q245X6_TETTS</name>
<protein>
    <submittedName>
        <fullName evidence="4">Cyclic nucleotide-binding domain protein</fullName>
    </submittedName>
</protein>
<keyword evidence="1" id="KW-0175">Coiled coil</keyword>
<feature type="coiled-coil region" evidence="1">
    <location>
        <begin position="1070"/>
        <end position="1097"/>
    </location>
</feature>
<dbReference type="PROSITE" id="PS50042">
    <property type="entry name" value="CNMP_BINDING_3"/>
    <property type="match status" value="3"/>
</dbReference>